<evidence type="ECO:0000256" key="4">
    <source>
        <dbReference type="ARBA" id="ARBA00016296"/>
    </source>
</evidence>
<dbReference type="InterPro" id="IPR008144">
    <property type="entry name" value="Guanylate_kin-like_dom"/>
</dbReference>
<dbReference type="Gene3D" id="3.40.50.300">
    <property type="entry name" value="P-loop containing nucleotide triphosphate hydrolases"/>
    <property type="match status" value="1"/>
</dbReference>
<evidence type="ECO:0000313" key="14">
    <source>
        <dbReference type="Proteomes" id="UP000053586"/>
    </source>
</evidence>
<keyword evidence="8 11" id="KW-0418">Kinase</keyword>
<keyword evidence="14" id="KW-1185">Reference proteome</keyword>
<keyword evidence="6 11" id="KW-0808">Transferase</keyword>
<reference evidence="13 14" key="2">
    <citation type="journal article" date="2017" name="Antonie Van Leeuwenhoek">
        <title>Rhizobium rhizosphaerae sp. nov., a novel species isolated from rice rhizosphere.</title>
        <authorList>
            <person name="Zhao J.J."/>
            <person name="Zhang J."/>
            <person name="Zhang R.J."/>
            <person name="Zhang C.W."/>
            <person name="Yin H.Q."/>
            <person name="Zhang X.X."/>
        </authorList>
    </citation>
    <scope>NUCLEOTIDE SEQUENCE [LARGE SCALE GENOMIC DNA]</scope>
    <source>
        <strain evidence="13 14">ACAM 611</strain>
    </source>
</reference>
<evidence type="ECO:0000256" key="1">
    <source>
        <dbReference type="ARBA" id="ARBA00004496"/>
    </source>
</evidence>
<dbReference type="InterPro" id="IPR027417">
    <property type="entry name" value="P-loop_NTPase"/>
</dbReference>
<dbReference type="InterPro" id="IPR008145">
    <property type="entry name" value="GK/Ca_channel_bsu"/>
</dbReference>
<accession>H5T7N4</accession>
<reference evidence="13 14" key="1">
    <citation type="journal article" date="2012" name="J. Bacteriol.">
        <title>Genome sequence of proteorhodopsin-containing sea ice bacterium Glaciecola punicea ACAM 611T.</title>
        <authorList>
            <person name="Qin Q.-L."/>
            <person name="Xie B.-B."/>
            <person name="Shu Y.-L."/>
            <person name="Rong J.-C."/>
            <person name="Zhao D.-L."/>
            <person name="Zhang X.-Y."/>
            <person name="Chen X.-L."/>
            <person name="Zhou B.-C."/>
            <person name="Zhanga Y.-Z."/>
        </authorList>
    </citation>
    <scope>NUCLEOTIDE SEQUENCE [LARGE SCALE GENOMIC DNA]</scope>
    <source>
        <strain evidence="13 14">ACAM 611</strain>
    </source>
</reference>
<dbReference type="eggNOG" id="COG0194">
    <property type="taxonomic scope" value="Bacteria"/>
</dbReference>
<dbReference type="SUPFAM" id="SSF52540">
    <property type="entry name" value="P-loop containing nucleoside triphosphate hydrolases"/>
    <property type="match status" value="1"/>
</dbReference>
<dbReference type="SMART" id="SM00072">
    <property type="entry name" value="GuKc"/>
    <property type="match status" value="1"/>
</dbReference>
<dbReference type="STRING" id="56804.BAE46_04080"/>
<proteinExistence type="inferred from homology"/>
<dbReference type="HAMAP" id="MF_00328">
    <property type="entry name" value="Guanylate_kinase"/>
    <property type="match status" value="1"/>
</dbReference>
<dbReference type="FunFam" id="3.40.50.300:FF:000084">
    <property type="entry name" value="Guanylate kinase"/>
    <property type="match status" value="1"/>
</dbReference>
<comment type="function">
    <text evidence="11">Essential for recycling GMP and indirectly, cGMP.</text>
</comment>
<comment type="caution">
    <text evidence="13">The sequence shown here is derived from an EMBL/GenBank/DDBJ whole genome shotgun (WGS) entry which is preliminary data.</text>
</comment>
<dbReference type="FunFam" id="3.30.63.10:FF:000002">
    <property type="entry name" value="Guanylate kinase 1"/>
    <property type="match status" value="1"/>
</dbReference>
<dbReference type="InterPro" id="IPR017665">
    <property type="entry name" value="Guanylate_kinase"/>
</dbReference>
<keyword evidence="9 11" id="KW-0067">ATP-binding</keyword>
<comment type="similarity">
    <text evidence="2 11">Belongs to the guanylate kinase family.</text>
</comment>
<dbReference type="PANTHER" id="PTHR23117:SF13">
    <property type="entry name" value="GUANYLATE KINASE"/>
    <property type="match status" value="1"/>
</dbReference>
<dbReference type="GO" id="GO:0005524">
    <property type="term" value="F:ATP binding"/>
    <property type="evidence" value="ECO:0007669"/>
    <property type="project" value="UniProtKB-UniRule"/>
</dbReference>
<dbReference type="Pfam" id="PF00625">
    <property type="entry name" value="Guanylate_kin"/>
    <property type="match status" value="1"/>
</dbReference>
<dbReference type="Proteomes" id="UP000053586">
    <property type="component" value="Unassembled WGS sequence"/>
</dbReference>
<dbReference type="OrthoDB" id="9808150at2"/>
<dbReference type="EMBL" id="BAET01000002">
    <property type="protein sequence ID" value="GAB54311.1"/>
    <property type="molecule type" value="Genomic_DNA"/>
</dbReference>
<organism evidence="13 14">
    <name type="scientific">Glaciecola punicea ACAM 611</name>
    <dbReference type="NCBI Taxonomy" id="1121923"/>
    <lineage>
        <taxon>Bacteria</taxon>
        <taxon>Pseudomonadati</taxon>
        <taxon>Pseudomonadota</taxon>
        <taxon>Gammaproteobacteria</taxon>
        <taxon>Alteromonadales</taxon>
        <taxon>Alteromonadaceae</taxon>
        <taxon>Glaciecola</taxon>
    </lineage>
</organism>
<dbReference type="PROSITE" id="PS00856">
    <property type="entry name" value="GUANYLATE_KINASE_1"/>
    <property type="match status" value="1"/>
</dbReference>
<dbReference type="RefSeq" id="WP_006002405.1">
    <property type="nucleotide sequence ID" value="NZ_BAET01000002.1"/>
</dbReference>
<comment type="catalytic activity">
    <reaction evidence="11">
        <text>GMP + ATP = GDP + ADP</text>
        <dbReference type="Rhea" id="RHEA:20780"/>
        <dbReference type="ChEBI" id="CHEBI:30616"/>
        <dbReference type="ChEBI" id="CHEBI:58115"/>
        <dbReference type="ChEBI" id="CHEBI:58189"/>
        <dbReference type="ChEBI" id="CHEBI:456216"/>
        <dbReference type="EC" id="2.7.4.8"/>
    </reaction>
</comment>
<feature type="binding site" evidence="11">
    <location>
        <begin position="13"/>
        <end position="20"/>
    </location>
    <ligand>
        <name>ATP</name>
        <dbReference type="ChEBI" id="CHEBI:30616"/>
    </ligand>
</feature>
<evidence type="ECO:0000313" key="13">
    <source>
        <dbReference type="EMBL" id="GAB54311.1"/>
    </source>
</evidence>
<evidence type="ECO:0000256" key="3">
    <source>
        <dbReference type="ARBA" id="ARBA00012961"/>
    </source>
</evidence>
<dbReference type="PROSITE" id="PS50052">
    <property type="entry name" value="GUANYLATE_KINASE_2"/>
    <property type="match status" value="1"/>
</dbReference>
<comment type="subcellular location">
    <subcellularLocation>
        <location evidence="1 11">Cytoplasm</location>
    </subcellularLocation>
</comment>
<dbReference type="AlphaFoldDB" id="H5T7N4"/>
<sequence length="213" mass="23906">MASANANLFIVAAPSGAGKSSLISALLQRAQEGHLLNAAQLSVSHTTRLKREGEVNGEHYHYITVEQFTQMVLQEAFYEHAKVFENYYGTSRVAISDKLSQGIDVLLDIDWQGARQIKKINPEVVSIYILPPSKEELYVRLVSRGSDSDSVIDSRMQQAQQEMSHYTEFDYVIVNDNFTDALEQLITIVKSHSLGLAQQQVRHKDLLASLLKQ</sequence>
<feature type="domain" description="Guanylate kinase-like" evidence="12">
    <location>
        <begin position="6"/>
        <end position="190"/>
    </location>
</feature>
<dbReference type="PANTHER" id="PTHR23117">
    <property type="entry name" value="GUANYLATE KINASE-RELATED"/>
    <property type="match status" value="1"/>
</dbReference>
<dbReference type="InterPro" id="IPR020590">
    <property type="entry name" value="Guanylate_kinase_CS"/>
</dbReference>
<evidence type="ECO:0000256" key="7">
    <source>
        <dbReference type="ARBA" id="ARBA00022741"/>
    </source>
</evidence>
<evidence type="ECO:0000256" key="9">
    <source>
        <dbReference type="ARBA" id="ARBA00022840"/>
    </source>
</evidence>
<dbReference type="GO" id="GO:0004385">
    <property type="term" value="F:GMP kinase activity"/>
    <property type="evidence" value="ECO:0007669"/>
    <property type="project" value="UniProtKB-UniRule"/>
</dbReference>
<keyword evidence="7 11" id="KW-0547">Nucleotide-binding</keyword>
<evidence type="ECO:0000256" key="10">
    <source>
        <dbReference type="ARBA" id="ARBA00030128"/>
    </source>
</evidence>
<gene>
    <name evidence="11 13" type="primary">gmk</name>
    <name evidence="13" type="ORF">GPUN_0157</name>
</gene>
<evidence type="ECO:0000256" key="6">
    <source>
        <dbReference type="ARBA" id="ARBA00022679"/>
    </source>
</evidence>
<dbReference type="NCBIfam" id="TIGR03263">
    <property type="entry name" value="guanyl_kin"/>
    <property type="match status" value="1"/>
</dbReference>
<dbReference type="EC" id="2.7.4.8" evidence="3 11"/>
<keyword evidence="5 11" id="KW-0963">Cytoplasm</keyword>
<evidence type="ECO:0000256" key="2">
    <source>
        <dbReference type="ARBA" id="ARBA00005790"/>
    </source>
</evidence>
<evidence type="ECO:0000259" key="12">
    <source>
        <dbReference type="PROSITE" id="PS50052"/>
    </source>
</evidence>
<dbReference type="Gene3D" id="3.30.63.10">
    <property type="entry name" value="Guanylate Kinase phosphate binding domain"/>
    <property type="match status" value="1"/>
</dbReference>
<protein>
    <recommendedName>
        <fullName evidence="4 11">Guanylate kinase</fullName>
        <ecNumber evidence="3 11">2.7.4.8</ecNumber>
    </recommendedName>
    <alternativeName>
        <fullName evidence="10 11">GMP kinase</fullName>
    </alternativeName>
</protein>
<evidence type="ECO:0000256" key="5">
    <source>
        <dbReference type="ARBA" id="ARBA00022490"/>
    </source>
</evidence>
<name>H5T7N4_9ALTE</name>
<dbReference type="GO" id="GO:0005829">
    <property type="term" value="C:cytosol"/>
    <property type="evidence" value="ECO:0007669"/>
    <property type="project" value="TreeGrafter"/>
</dbReference>
<evidence type="ECO:0000256" key="11">
    <source>
        <dbReference type="HAMAP-Rule" id="MF_00328"/>
    </source>
</evidence>
<dbReference type="CDD" id="cd00071">
    <property type="entry name" value="GMPK"/>
    <property type="match status" value="1"/>
</dbReference>
<evidence type="ECO:0000256" key="8">
    <source>
        <dbReference type="ARBA" id="ARBA00022777"/>
    </source>
</evidence>